<dbReference type="PANTHER" id="PTHR43031:SF18">
    <property type="entry name" value="RHODANESE-RELATED SULFURTRANSFERASES"/>
    <property type="match status" value="1"/>
</dbReference>
<feature type="transmembrane region" description="Helical" evidence="1">
    <location>
        <begin position="20"/>
        <end position="37"/>
    </location>
</feature>
<dbReference type="Pfam" id="PF00581">
    <property type="entry name" value="Rhodanese"/>
    <property type="match status" value="1"/>
</dbReference>
<dbReference type="RefSeq" id="WP_150276208.1">
    <property type="nucleotide sequence ID" value="NZ_BMFF01000002.1"/>
</dbReference>
<dbReference type="Gene3D" id="3.40.250.10">
    <property type="entry name" value="Rhodanese-like domain"/>
    <property type="match status" value="1"/>
</dbReference>
<protein>
    <submittedName>
        <fullName evidence="3">Rhodanese-like domain-containing protein</fullName>
    </submittedName>
</protein>
<proteinExistence type="predicted"/>
<accession>A0ABQ1P9S2</accession>
<evidence type="ECO:0000313" key="3">
    <source>
        <dbReference type="EMBL" id="GGC92187.1"/>
    </source>
</evidence>
<keyword evidence="1" id="KW-0472">Membrane</keyword>
<dbReference type="InterPro" id="IPR050229">
    <property type="entry name" value="GlpE_sulfurtransferase"/>
</dbReference>
<dbReference type="InterPro" id="IPR036873">
    <property type="entry name" value="Rhodanese-like_dom_sf"/>
</dbReference>
<dbReference type="SUPFAM" id="SSF52821">
    <property type="entry name" value="Rhodanese/Cell cycle control phosphatase"/>
    <property type="match status" value="1"/>
</dbReference>
<dbReference type="PANTHER" id="PTHR43031">
    <property type="entry name" value="FAD-DEPENDENT OXIDOREDUCTASE"/>
    <property type="match status" value="1"/>
</dbReference>
<feature type="domain" description="Rhodanese" evidence="2">
    <location>
        <begin position="54"/>
        <end position="144"/>
    </location>
</feature>
<evidence type="ECO:0000313" key="4">
    <source>
        <dbReference type="Proteomes" id="UP000638188"/>
    </source>
</evidence>
<dbReference type="PROSITE" id="PS50206">
    <property type="entry name" value="RHODANESE_3"/>
    <property type="match status" value="1"/>
</dbReference>
<dbReference type="InterPro" id="IPR001763">
    <property type="entry name" value="Rhodanese-like_dom"/>
</dbReference>
<dbReference type="SMART" id="SM00450">
    <property type="entry name" value="RHOD"/>
    <property type="match status" value="1"/>
</dbReference>
<dbReference type="EMBL" id="BMFF01000002">
    <property type="protein sequence ID" value="GGC92187.1"/>
    <property type="molecule type" value="Genomic_DNA"/>
</dbReference>
<reference evidence="4" key="1">
    <citation type="journal article" date="2019" name="Int. J. Syst. Evol. Microbiol.">
        <title>The Global Catalogue of Microorganisms (GCM) 10K type strain sequencing project: providing services to taxonomists for standard genome sequencing and annotation.</title>
        <authorList>
            <consortium name="The Broad Institute Genomics Platform"/>
            <consortium name="The Broad Institute Genome Sequencing Center for Infectious Disease"/>
            <person name="Wu L."/>
            <person name="Ma J."/>
        </authorList>
    </citation>
    <scope>NUCLEOTIDE SEQUENCE [LARGE SCALE GENOMIC DNA]</scope>
    <source>
        <strain evidence="4">CGMCC 1.12482</strain>
    </source>
</reference>
<organism evidence="3 4">
    <name type="scientific">Halopseudomonas salina</name>
    <dbReference type="NCBI Taxonomy" id="1323744"/>
    <lineage>
        <taxon>Bacteria</taxon>
        <taxon>Pseudomonadati</taxon>
        <taxon>Pseudomonadota</taxon>
        <taxon>Gammaproteobacteria</taxon>
        <taxon>Pseudomonadales</taxon>
        <taxon>Pseudomonadaceae</taxon>
        <taxon>Halopseudomonas</taxon>
    </lineage>
</organism>
<keyword evidence="4" id="KW-1185">Reference proteome</keyword>
<sequence length="144" mass="15591">MQRVIDFFTQFAEFLGNHPFLAVAFLVVVTLLIVTEGRKAGKTVSTQQATTMINRESAVVVDLRSKKDYAAGHIVDSINIPYDSLNTRLGDLDKYKGRPIILACASGQHAGSCAKQIKAAGHDNVSRLSGGMSSWRADSLPVVK</sequence>
<name>A0ABQ1P9S2_9GAMM</name>
<comment type="caution">
    <text evidence="3">The sequence shown here is derived from an EMBL/GenBank/DDBJ whole genome shotgun (WGS) entry which is preliminary data.</text>
</comment>
<dbReference type="CDD" id="cd00158">
    <property type="entry name" value="RHOD"/>
    <property type="match status" value="1"/>
</dbReference>
<dbReference type="Proteomes" id="UP000638188">
    <property type="component" value="Unassembled WGS sequence"/>
</dbReference>
<keyword evidence="1" id="KW-1133">Transmembrane helix</keyword>
<evidence type="ECO:0000256" key="1">
    <source>
        <dbReference type="SAM" id="Phobius"/>
    </source>
</evidence>
<gene>
    <name evidence="3" type="ORF">GCM10007418_09730</name>
</gene>
<keyword evidence="1" id="KW-0812">Transmembrane</keyword>
<evidence type="ECO:0000259" key="2">
    <source>
        <dbReference type="PROSITE" id="PS50206"/>
    </source>
</evidence>